<evidence type="ECO:0000313" key="3">
    <source>
        <dbReference type="EnsemblMetazoa" id="CJA24283.1"/>
    </source>
</evidence>
<feature type="transmembrane region" description="Helical" evidence="2">
    <location>
        <begin position="74"/>
        <end position="98"/>
    </location>
</feature>
<keyword evidence="2" id="KW-0472">Membrane</keyword>
<proteinExistence type="predicted"/>
<dbReference type="Proteomes" id="UP000005237">
    <property type="component" value="Unassembled WGS sequence"/>
</dbReference>
<protein>
    <submittedName>
        <fullName evidence="3">Uncharacterized protein</fullName>
    </submittedName>
</protein>
<dbReference type="AlphaFoldDB" id="A0A8R1E5H2"/>
<keyword evidence="2" id="KW-0812">Transmembrane</keyword>
<sequence>MSHVRNSPRKSYARNGCLHTFWTPPFITRKRSTDHITMYYFLALFLVAVSNVESQSYNDVICRRPWYFNSPRPAPLIICVILLILLLLVCCCCCVAWLTIGRKKKTAPEGKNAAATKKDSQIQTVSGSTMDSGTQWEMRRGWEPEKRRSYAAATTMERDVEYKYFS</sequence>
<feature type="transmembrane region" description="Helical" evidence="2">
    <location>
        <begin position="36"/>
        <end position="54"/>
    </location>
</feature>
<name>A0A8R1E5H2_CAEJA</name>
<reference evidence="4" key="1">
    <citation type="submission" date="2010-08" db="EMBL/GenBank/DDBJ databases">
        <authorList>
            <consortium name="Caenorhabditis japonica Sequencing Consortium"/>
            <person name="Wilson R.K."/>
        </authorList>
    </citation>
    <scope>NUCLEOTIDE SEQUENCE [LARGE SCALE GENOMIC DNA]</scope>
    <source>
        <strain evidence="4">DF5081</strain>
    </source>
</reference>
<keyword evidence="4" id="KW-1185">Reference proteome</keyword>
<feature type="region of interest" description="Disordered" evidence="1">
    <location>
        <begin position="109"/>
        <end position="146"/>
    </location>
</feature>
<accession>A0A8R1E5H2</accession>
<feature type="compositionally biased region" description="Polar residues" evidence="1">
    <location>
        <begin position="121"/>
        <end position="135"/>
    </location>
</feature>
<reference evidence="3" key="2">
    <citation type="submission" date="2022-06" db="UniProtKB">
        <authorList>
            <consortium name="EnsemblMetazoa"/>
        </authorList>
    </citation>
    <scope>IDENTIFICATION</scope>
    <source>
        <strain evidence="3">DF5081</strain>
    </source>
</reference>
<evidence type="ECO:0000256" key="1">
    <source>
        <dbReference type="SAM" id="MobiDB-lite"/>
    </source>
</evidence>
<dbReference type="EnsemblMetazoa" id="CJA24283.1">
    <property type="protein sequence ID" value="CJA24283.1"/>
    <property type="gene ID" value="WBGene00179855"/>
</dbReference>
<organism evidence="3 4">
    <name type="scientific">Caenorhabditis japonica</name>
    <dbReference type="NCBI Taxonomy" id="281687"/>
    <lineage>
        <taxon>Eukaryota</taxon>
        <taxon>Metazoa</taxon>
        <taxon>Ecdysozoa</taxon>
        <taxon>Nematoda</taxon>
        <taxon>Chromadorea</taxon>
        <taxon>Rhabditida</taxon>
        <taxon>Rhabditina</taxon>
        <taxon>Rhabditomorpha</taxon>
        <taxon>Rhabditoidea</taxon>
        <taxon>Rhabditidae</taxon>
        <taxon>Peloderinae</taxon>
        <taxon>Caenorhabditis</taxon>
    </lineage>
</organism>
<keyword evidence="2" id="KW-1133">Transmembrane helix</keyword>
<evidence type="ECO:0000313" key="4">
    <source>
        <dbReference type="Proteomes" id="UP000005237"/>
    </source>
</evidence>
<feature type="compositionally biased region" description="Basic and acidic residues" evidence="1">
    <location>
        <begin position="137"/>
        <end position="146"/>
    </location>
</feature>
<evidence type="ECO:0000256" key="2">
    <source>
        <dbReference type="SAM" id="Phobius"/>
    </source>
</evidence>